<evidence type="ECO:0000259" key="4">
    <source>
        <dbReference type="PROSITE" id="PS50097"/>
    </source>
</evidence>
<dbReference type="SMART" id="SM00612">
    <property type="entry name" value="Kelch"/>
    <property type="match status" value="5"/>
</dbReference>
<dbReference type="SUPFAM" id="SSF54695">
    <property type="entry name" value="POZ domain"/>
    <property type="match status" value="1"/>
</dbReference>
<sequence>MFRCNSPRTAPSSLYLHLCISISVSPSLYLLSIRPDWGQTPINQLTPWETEEPPAKQQHRDSEPTGPTWAPPVVTVTQSSLLPHSYSLRPPPFSHSVTVQSPIIGVTPSLPPHSTSHQPPPMVLNMPSQPPYPLAQPPVASLPLSSTSGGPGGTHSNQHNQNVMGNGHLMPHPLIQPPVLPLTNGQLVPPLPSTLVAYQDDPRGPNGLQMLRTVGMGKYEFTDPGHPKEMLKELNQQRRAKEFTDLKIIVEGKEFEVHQNVLASCSLYFKDLVKRSSGETRSGEMLELRMSDIGADVLELLLEFVYTGSLVIDSANARTLLEAANKFQFNTFCKVCVSFLEKQLTVGNCLGVLAMAEAMRCTELHNMAKAFALQNFPEVAGQEEIMCVSKEDLVAYLSNDSLTTKAEELVYETAIKWIKQDPTARVQHVSELLAVVRLPFIHPSYLLNVVDNEDLIKTSEACRDLVNEAKRYHMLPHARQEMQTPRTRPRLSAGGTESGVMVADVWCYMSLLDNWNLMSRMTVPRCRHNSLVYDGKLYTIGGLGVSGNLDHVERYDTITNQWAMVSPLPKPVHSAAATVCGGKVYVFGGVNEAGRSAGVLQSYVPQTNSWSFIESPMIDNKYAPAVTLNGHIFILGGAYARATTIYDPDKGNIKAGPNMNHSRQFCSAVILDGKIYATGGIVSSEGPALGNMETFDPHTNNWTLLQSLPCPLFRHGCVVIKKYIQSG</sequence>
<feature type="region of interest" description="Disordered" evidence="3">
    <location>
        <begin position="42"/>
        <end position="73"/>
    </location>
</feature>
<dbReference type="InterPro" id="IPR011705">
    <property type="entry name" value="BACK"/>
</dbReference>
<dbReference type="PANTHER" id="PTHR24412:SF10">
    <property type="entry name" value="KELCH-LIKE PROTEIN 29"/>
    <property type="match status" value="1"/>
</dbReference>
<dbReference type="InterPro" id="IPR011333">
    <property type="entry name" value="SKP1/BTB/POZ_sf"/>
</dbReference>
<evidence type="ECO:0000313" key="6">
    <source>
        <dbReference type="Proteomes" id="UP000472277"/>
    </source>
</evidence>
<protein>
    <submittedName>
        <fullName evidence="5">Kelch like family member 29</fullName>
    </submittedName>
</protein>
<dbReference type="Gene3D" id="2.120.10.80">
    <property type="entry name" value="Kelch-type beta propeller"/>
    <property type="match status" value="2"/>
</dbReference>
<evidence type="ECO:0000256" key="3">
    <source>
        <dbReference type="SAM" id="MobiDB-lite"/>
    </source>
</evidence>
<dbReference type="PANTHER" id="PTHR24412">
    <property type="entry name" value="KELCH PROTEIN"/>
    <property type="match status" value="1"/>
</dbReference>
<dbReference type="PROSITE" id="PS50097">
    <property type="entry name" value="BTB"/>
    <property type="match status" value="1"/>
</dbReference>
<feature type="domain" description="BTB" evidence="4">
    <location>
        <begin position="244"/>
        <end position="314"/>
    </location>
</feature>
<dbReference type="SMART" id="SM00225">
    <property type="entry name" value="BTB"/>
    <property type="match status" value="1"/>
</dbReference>
<name>A0A673WYA4_SALTR</name>
<evidence type="ECO:0000256" key="2">
    <source>
        <dbReference type="ARBA" id="ARBA00022737"/>
    </source>
</evidence>
<proteinExistence type="predicted"/>
<evidence type="ECO:0000313" key="5">
    <source>
        <dbReference type="Ensembl" id="ENSSTUP00000016930.1"/>
    </source>
</evidence>
<reference evidence="5" key="1">
    <citation type="submission" date="2021-04" db="EMBL/GenBank/DDBJ databases">
        <authorList>
            <consortium name="Wellcome Sanger Institute Data Sharing"/>
        </authorList>
    </citation>
    <scope>NUCLEOTIDE SEQUENCE [LARGE SCALE GENOMIC DNA]</scope>
</reference>
<dbReference type="GeneTree" id="ENSGT00940000158824"/>
<dbReference type="AlphaFoldDB" id="A0A673WYA4"/>
<dbReference type="Pfam" id="PF07707">
    <property type="entry name" value="BACK"/>
    <property type="match status" value="1"/>
</dbReference>
<dbReference type="InterPro" id="IPR006652">
    <property type="entry name" value="Kelch_1"/>
</dbReference>
<dbReference type="Ensembl" id="ENSSTUT00000017837.1">
    <property type="protein sequence ID" value="ENSSTUP00000016930.1"/>
    <property type="gene ID" value="ENSSTUG00000007394.1"/>
</dbReference>
<accession>A0A673WYA4</accession>
<gene>
    <name evidence="5" type="primary">KLHL29</name>
    <name evidence="5" type="synonym">klhl29</name>
</gene>
<dbReference type="FunFam" id="1.25.40.420:FF:000001">
    <property type="entry name" value="Kelch-like family member 12"/>
    <property type="match status" value="1"/>
</dbReference>
<dbReference type="SMART" id="SM00875">
    <property type="entry name" value="BACK"/>
    <property type="match status" value="1"/>
</dbReference>
<dbReference type="CDD" id="cd18468">
    <property type="entry name" value="BACK_KLHL29_KBTBD9"/>
    <property type="match status" value="1"/>
</dbReference>
<dbReference type="InterPro" id="IPR000210">
    <property type="entry name" value="BTB/POZ_dom"/>
</dbReference>
<dbReference type="SUPFAM" id="SSF117281">
    <property type="entry name" value="Kelch motif"/>
    <property type="match status" value="1"/>
</dbReference>
<keyword evidence="6" id="KW-1185">Reference proteome</keyword>
<dbReference type="Pfam" id="PF01344">
    <property type="entry name" value="Kelch_1"/>
    <property type="match status" value="3"/>
</dbReference>
<dbReference type="Gene3D" id="3.30.710.10">
    <property type="entry name" value="Potassium Channel Kv1.1, Chain A"/>
    <property type="match status" value="1"/>
</dbReference>
<evidence type="ECO:0000256" key="1">
    <source>
        <dbReference type="ARBA" id="ARBA00022441"/>
    </source>
</evidence>
<reference evidence="5" key="2">
    <citation type="submission" date="2025-08" db="UniProtKB">
        <authorList>
            <consortium name="Ensembl"/>
        </authorList>
    </citation>
    <scope>IDENTIFICATION</scope>
</reference>
<dbReference type="InterPro" id="IPR015915">
    <property type="entry name" value="Kelch-typ_b-propeller"/>
</dbReference>
<organism evidence="5 6">
    <name type="scientific">Salmo trutta</name>
    <name type="common">Brown trout</name>
    <dbReference type="NCBI Taxonomy" id="8032"/>
    <lineage>
        <taxon>Eukaryota</taxon>
        <taxon>Metazoa</taxon>
        <taxon>Chordata</taxon>
        <taxon>Craniata</taxon>
        <taxon>Vertebrata</taxon>
        <taxon>Euteleostomi</taxon>
        <taxon>Actinopterygii</taxon>
        <taxon>Neopterygii</taxon>
        <taxon>Teleostei</taxon>
        <taxon>Protacanthopterygii</taxon>
        <taxon>Salmoniformes</taxon>
        <taxon>Salmonidae</taxon>
        <taxon>Salmoninae</taxon>
        <taxon>Salmo</taxon>
    </lineage>
</organism>
<reference evidence="5" key="3">
    <citation type="submission" date="2025-09" db="UniProtKB">
        <authorList>
            <consortium name="Ensembl"/>
        </authorList>
    </citation>
    <scope>IDENTIFICATION</scope>
</reference>
<dbReference type="Gene3D" id="1.25.40.420">
    <property type="match status" value="1"/>
</dbReference>
<keyword evidence="1" id="KW-0880">Kelch repeat</keyword>
<dbReference type="Proteomes" id="UP000472277">
    <property type="component" value="Chromosome 1"/>
</dbReference>
<keyword evidence="2" id="KW-0677">Repeat</keyword>
<dbReference type="Pfam" id="PF00651">
    <property type="entry name" value="BTB"/>
    <property type="match status" value="1"/>
</dbReference>